<evidence type="ECO:0000313" key="5">
    <source>
        <dbReference type="Ensembl" id="ENSORLP00020010834.1"/>
    </source>
</evidence>
<feature type="compositionally biased region" description="Basic and acidic residues" evidence="4">
    <location>
        <begin position="173"/>
        <end position="185"/>
    </location>
</feature>
<accession>A0A3P9KQV0</accession>
<dbReference type="PANTHER" id="PTHR23359">
    <property type="entry name" value="NUCLEOTIDE KINASE"/>
    <property type="match status" value="1"/>
</dbReference>
<dbReference type="AlphaFoldDB" id="A0A3P9KQV0"/>
<evidence type="ECO:0000256" key="4">
    <source>
        <dbReference type="SAM" id="MobiDB-lite"/>
    </source>
</evidence>
<dbReference type="Pfam" id="PF00406">
    <property type="entry name" value="ADK"/>
    <property type="match status" value="1"/>
</dbReference>
<reference evidence="5" key="3">
    <citation type="submission" date="2025-08" db="UniProtKB">
        <authorList>
            <consortium name="Ensembl"/>
        </authorList>
    </citation>
    <scope>IDENTIFICATION</scope>
    <source>
        <strain evidence="5">HNI</strain>
    </source>
</reference>
<dbReference type="SUPFAM" id="SSF52540">
    <property type="entry name" value="P-loop containing nucleoside triphosphate hydrolases"/>
    <property type="match status" value="2"/>
</dbReference>
<keyword evidence="1" id="KW-0808">Transferase</keyword>
<organism evidence="5 6">
    <name type="scientific">Oryzias latipes</name>
    <name type="common">Japanese rice fish</name>
    <name type="synonym">Japanese killifish</name>
    <dbReference type="NCBI Taxonomy" id="8090"/>
    <lineage>
        <taxon>Eukaryota</taxon>
        <taxon>Metazoa</taxon>
        <taxon>Chordata</taxon>
        <taxon>Craniata</taxon>
        <taxon>Vertebrata</taxon>
        <taxon>Euteleostomi</taxon>
        <taxon>Actinopterygii</taxon>
        <taxon>Neopterygii</taxon>
        <taxon>Teleostei</taxon>
        <taxon>Neoteleostei</taxon>
        <taxon>Acanthomorphata</taxon>
        <taxon>Ovalentaria</taxon>
        <taxon>Atherinomorphae</taxon>
        <taxon>Beloniformes</taxon>
        <taxon>Adrianichthyidae</taxon>
        <taxon>Oryziinae</taxon>
        <taxon>Oryzias</taxon>
    </lineage>
</organism>
<keyword evidence="2" id="KW-0547">Nucleotide-binding</keyword>
<reference key="1">
    <citation type="journal article" date="2007" name="Nature">
        <title>The medaka draft genome and insights into vertebrate genome evolution.</title>
        <authorList>
            <person name="Kasahara M."/>
            <person name="Naruse K."/>
            <person name="Sasaki S."/>
            <person name="Nakatani Y."/>
            <person name="Qu W."/>
            <person name="Ahsan B."/>
            <person name="Yamada T."/>
            <person name="Nagayasu Y."/>
            <person name="Doi K."/>
            <person name="Kasai Y."/>
            <person name="Jindo T."/>
            <person name="Kobayashi D."/>
            <person name="Shimada A."/>
            <person name="Toyoda A."/>
            <person name="Kuroki Y."/>
            <person name="Fujiyama A."/>
            <person name="Sasaki T."/>
            <person name="Shimizu A."/>
            <person name="Asakawa S."/>
            <person name="Shimizu N."/>
            <person name="Hashimoto S."/>
            <person name="Yang J."/>
            <person name="Lee Y."/>
            <person name="Matsushima K."/>
            <person name="Sugano S."/>
            <person name="Sakaizumi M."/>
            <person name="Narita T."/>
            <person name="Ohishi K."/>
            <person name="Haga S."/>
            <person name="Ohta F."/>
            <person name="Nomoto H."/>
            <person name="Nogata K."/>
            <person name="Morishita T."/>
            <person name="Endo T."/>
            <person name="Shin-I T."/>
            <person name="Takeda H."/>
            <person name="Morishita S."/>
            <person name="Kohara Y."/>
        </authorList>
    </citation>
    <scope>NUCLEOTIDE SEQUENCE [LARGE SCALE GENOMIC DNA]</scope>
    <source>
        <strain>Hd-rR</strain>
    </source>
</reference>
<name>A0A3P9KQV0_ORYLA</name>
<keyword evidence="3" id="KW-0418">Kinase</keyword>
<dbReference type="CDD" id="cd01428">
    <property type="entry name" value="ADK"/>
    <property type="match status" value="1"/>
</dbReference>
<dbReference type="Proteomes" id="UP000265180">
    <property type="component" value="Chromosome 24"/>
</dbReference>
<evidence type="ECO:0000313" key="6">
    <source>
        <dbReference type="Proteomes" id="UP000265180"/>
    </source>
</evidence>
<evidence type="ECO:0000256" key="2">
    <source>
        <dbReference type="ARBA" id="ARBA00022741"/>
    </source>
</evidence>
<protein>
    <submittedName>
        <fullName evidence="5">Uncharacterized protein</fullName>
    </submittedName>
</protein>
<dbReference type="GO" id="GO:0019205">
    <property type="term" value="F:nucleobase-containing compound kinase activity"/>
    <property type="evidence" value="ECO:0007669"/>
    <property type="project" value="InterPro"/>
</dbReference>
<reference evidence="5" key="4">
    <citation type="submission" date="2025-09" db="UniProtKB">
        <authorList>
            <consortium name="Ensembl"/>
        </authorList>
    </citation>
    <scope>IDENTIFICATION</scope>
    <source>
        <strain evidence="5">HNI</strain>
    </source>
</reference>
<dbReference type="InterPro" id="IPR027417">
    <property type="entry name" value="P-loop_NTPase"/>
</dbReference>
<dbReference type="Gene3D" id="3.40.50.300">
    <property type="entry name" value="P-loop containing nucleotide triphosphate hydrolases"/>
    <property type="match status" value="2"/>
</dbReference>
<sequence length="574" mass="65410">MACLVDNLMEDEAEKERLQAKPTCFLIVGKPGVGKSTLAKKMAESWKCVLVDDTDLLRTHINDMTEEGVELLSILSEGKSITDDVVLQLILARLHSPDVKHYGYVLSCLPFLSDDHQNIQKQLELIQNLKLPPDFVINIKCPDSDLVQRLSGMKKHPETGQSYSRDQWEGEEVYGREEENHVKELESEEEQRDEELSKESLDTLLWMPENLPANTLDRIHLYNDSVLAKLKDYMEGHNPMYLLELDGNSTPEEQLQCVMSRLGSMAVQPVAVPVLLNTALLEEETEDTEDILTSLSSSRTVAPGFWWRWSRWGQTCPVALKEGKNLTGSAEFSVGFQDKLYLLSSREAHQKFLTNPRQYLLPPMPRTPCRVSIIGAPLMGKSTLCRLVAQHYGGVVLDVEELLQPVFAMAEQERFEKIKVETTRAAIKKIKESNEEMLVTENHPAVQEILFNAMEEARKSSLPPIDLYAEVLEKHIKEIEEEEVSDNEDWAGWVLDNFPGKLSDVDVLEKSQILPDFIFCLRDTAEKKGNKDMIDRLLRKKKLLLQKKLEKHSNLQKVVEEDEGIVIYVTQLTL</sequence>
<evidence type="ECO:0000256" key="1">
    <source>
        <dbReference type="ARBA" id="ARBA00022679"/>
    </source>
</evidence>
<dbReference type="GO" id="GO:0006139">
    <property type="term" value="P:nucleobase-containing compound metabolic process"/>
    <property type="evidence" value="ECO:0007669"/>
    <property type="project" value="InterPro"/>
</dbReference>
<dbReference type="Ensembl" id="ENSORLT00020031507.1">
    <property type="protein sequence ID" value="ENSORLP00020010834.1"/>
    <property type="gene ID" value="ENSORLG00020011768.1"/>
</dbReference>
<reference evidence="5 6" key="2">
    <citation type="submission" date="2017-04" db="EMBL/GenBank/DDBJ databases">
        <title>CpG methylation of centromeres and impact of large insertions on vertebrate speciation.</title>
        <authorList>
            <person name="Ichikawa K."/>
            <person name="Yoshimura J."/>
            <person name="Morishita S."/>
        </authorList>
    </citation>
    <scope>NUCLEOTIDE SEQUENCE</scope>
    <source>
        <strain evidence="5 6">HNI</strain>
    </source>
</reference>
<proteinExistence type="predicted"/>
<dbReference type="GO" id="GO:0005524">
    <property type="term" value="F:ATP binding"/>
    <property type="evidence" value="ECO:0007669"/>
    <property type="project" value="InterPro"/>
</dbReference>
<dbReference type="InterPro" id="IPR000850">
    <property type="entry name" value="Adenylat/UMP-CMP_kin"/>
</dbReference>
<feature type="region of interest" description="Disordered" evidence="4">
    <location>
        <begin position="153"/>
        <end position="196"/>
    </location>
</feature>
<evidence type="ECO:0000256" key="3">
    <source>
        <dbReference type="ARBA" id="ARBA00022777"/>
    </source>
</evidence>